<feature type="compositionally biased region" description="Polar residues" evidence="2">
    <location>
        <begin position="34"/>
        <end position="49"/>
    </location>
</feature>
<comment type="caution">
    <text evidence="4">The sequence shown here is derived from an EMBL/GenBank/DDBJ whole genome shotgun (WGS) entry which is preliminary data.</text>
</comment>
<proteinExistence type="predicted"/>
<keyword evidence="5" id="KW-1185">Reference proteome</keyword>
<name>A0ABD1Z9I0_9MARC</name>
<dbReference type="EMBL" id="JBHFFA010000002">
    <property type="protein sequence ID" value="KAL2644326.1"/>
    <property type="molecule type" value="Genomic_DNA"/>
</dbReference>
<feature type="region of interest" description="Disordered" evidence="2">
    <location>
        <begin position="320"/>
        <end position="363"/>
    </location>
</feature>
<evidence type="ECO:0000259" key="3">
    <source>
        <dbReference type="PROSITE" id="PS51667"/>
    </source>
</evidence>
<organism evidence="4 5">
    <name type="scientific">Riccia fluitans</name>
    <dbReference type="NCBI Taxonomy" id="41844"/>
    <lineage>
        <taxon>Eukaryota</taxon>
        <taxon>Viridiplantae</taxon>
        <taxon>Streptophyta</taxon>
        <taxon>Embryophyta</taxon>
        <taxon>Marchantiophyta</taxon>
        <taxon>Marchantiopsida</taxon>
        <taxon>Marchantiidae</taxon>
        <taxon>Marchantiales</taxon>
        <taxon>Ricciaceae</taxon>
        <taxon>Riccia</taxon>
    </lineage>
</organism>
<evidence type="ECO:0000256" key="1">
    <source>
        <dbReference type="ARBA" id="ARBA00023242"/>
    </source>
</evidence>
<evidence type="ECO:0000313" key="5">
    <source>
        <dbReference type="Proteomes" id="UP001605036"/>
    </source>
</evidence>
<gene>
    <name evidence="4" type="ORF">R1flu_011913</name>
</gene>
<feature type="compositionally biased region" description="Basic residues" evidence="2">
    <location>
        <begin position="331"/>
        <end position="345"/>
    </location>
</feature>
<reference evidence="4 5" key="1">
    <citation type="submission" date="2024-09" db="EMBL/GenBank/DDBJ databases">
        <title>Chromosome-scale assembly of Riccia fluitans.</title>
        <authorList>
            <person name="Paukszto L."/>
            <person name="Sawicki J."/>
            <person name="Karawczyk K."/>
            <person name="Piernik-Szablinska J."/>
            <person name="Szczecinska M."/>
            <person name="Mazdziarz M."/>
        </authorList>
    </citation>
    <scope>NUCLEOTIDE SEQUENCE [LARGE SCALE GENOMIC DNA]</scope>
    <source>
        <strain evidence="4">Rf_01</strain>
        <tissue evidence="4">Aerial parts of the thallus</tissue>
    </source>
</reference>
<dbReference type="AlphaFoldDB" id="A0ABD1Z9I0"/>
<dbReference type="InterPro" id="IPR014977">
    <property type="entry name" value="WRC_dom"/>
</dbReference>
<feature type="compositionally biased region" description="Basic and acidic residues" evidence="2">
    <location>
        <begin position="205"/>
        <end position="216"/>
    </location>
</feature>
<dbReference type="PANTHER" id="PTHR34122:SF4">
    <property type="entry name" value="WRC DOMAIN-CONTAINING PROTEIN"/>
    <property type="match status" value="1"/>
</dbReference>
<evidence type="ECO:0000313" key="4">
    <source>
        <dbReference type="EMBL" id="KAL2644326.1"/>
    </source>
</evidence>
<feature type="domain" description="WRC" evidence="3">
    <location>
        <begin position="285"/>
        <end position="330"/>
    </location>
</feature>
<dbReference type="Proteomes" id="UP001605036">
    <property type="component" value="Unassembled WGS sequence"/>
</dbReference>
<evidence type="ECO:0000256" key="2">
    <source>
        <dbReference type="SAM" id="MobiDB-lite"/>
    </source>
</evidence>
<dbReference type="PROSITE" id="PS51667">
    <property type="entry name" value="WRC"/>
    <property type="match status" value="1"/>
</dbReference>
<feature type="region of interest" description="Disordered" evidence="2">
    <location>
        <begin position="34"/>
        <end position="56"/>
    </location>
</feature>
<feature type="compositionally biased region" description="Basic and acidic residues" evidence="2">
    <location>
        <begin position="131"/>
        <end position="150"/>
    </location>
</feature>
<accession>A0ABD1Z9I0</accession>
<keyword evidence="1" id="KW-0539">Nucleus</keyword>
<dbReference type="PANTHER" id="PTHR34122">
    <property type="entry name" value="EXPRESSED PROTEIN-RELATED"/>
    <property type="match status" value="1"/>
</dbReference>
<sequence>MRIRKNRTSSRVTPEFCLAHGISFEMVTNFSHLDPAESNSPQQLESSTGIAKPPTDACELSQSVTTIIHSSLEKDCTSVKIRDFVSDQRARTRSAGCKNHHYPSESTPQSTGSDSDPGLATDSMERATSQHTDEKPPTSFSDKVKSDARSKPTGKRSSRKSEQEVPVESGIARNSLPKLTTMAVRGTNHNKDETGSRKRRRRSKRDPDPSMDEKNGTGKSARSVREPATAADMELLSGTTEEKLSDPDDEEQQRSERSGNSPGSACFPAGWSYRGLAQIAEQDKPPQGKQCSRTDGRSWRCPLKVQEGFTLCEHHLSKFRSKKLSKENKRQKISNRRRRQLKRDKHAQPQFEQETPSSAFDEKEIVETLQTLSTTEHDIPMRFRRKHRTVKLSVL</sequence>
<feature type="region of interest" description="Disordered" evidence="2">
    <location>
        <begin position="88"/>
        <end position="297"/>
    </location>
</feature>
<protein>
    <recommendedName>
        <fullName evidence="3">WRC domain-containing protein</fullName>
    </recommendedName>
</protein>
<feature type="compositionally biased region" description="Basic and acidic residues" evidence="2">
    <location>
        <begin position="240"/>
        <end position="257"/>
    </location>
</feature>
<feature type="compositionally biased region" description="Basic and acidic residues" evidence="2">
    <location>
        <begin position="281"/>
        <end position="297"/>
    </location>
</feature>
<dbReference type="Pfam" id="PF08879">
    <property type="entry name" value="WRC"/>
    <property type="match status" value="1"/>
</dbReference>
<feature type="compositionally biased region" description="Polar residues" evidence="2">
    <location>
        <begin position="104"/>
        <end position="114"/>
    </location>
</feature>